<proteinExistence type="predicted"/>
<evidence type="ECO:0000313" key="2">
    <source>
        <dbReference type="Proteomes" id="UP000886998"/>
    </source>
</evidence>
<gene>
    <name evidence="1" type="ORF">TNIN_359781</name>
</gene>
<dbReference type="AlphaFoldDB" id="A0A8X7CCK4"/>
<organism evidence="1 2">
    <name type="scientific">Trichonephila inaurata madagascariensis</name>
    <dbReference type="NCBI Taxonomy" id="2747483"/>
    <lineage>
        <taxon>Eukaryota</taxon>
        <taxon>Metazoa</taxon>
        <taxon>Ecdysozoa</taxon>
        <taxon>Arthropoda</taxon>
        <taxon>Chelicerata</taxon>
        <taxon>Arachnida</taxon>
        <taxon>Araneae</taxon>
        <taxon>Araneomorphae</taxon>
        <taxon>Entelegynae</taxon>
        <taxon>Araneoidea</taxon>
        <taxon>Nephilidae</taxon>
        <taxon>Trichonephila</taxon>
        <taxon>Trichonephila inaurata</taxon>
    </lineage>
</organism>
<accession>A0A8X7CCK4</accession>
<evidence type="ECO:0000313" key="1">
    <source>
        <dbReference type="EMBL" id="GFY64368.1"/>
    </source>
</evidence>
<name>A0A8X7CCK4_9ARAC</name>
<comment type="caution">
    <text evidence="1">The sequence shown here is derived from an EMBL/GenBank/DDBJ whole genome shotgun (WGS) entry which is preliminary data.</text>
</comment>
<protein>
    <submittedName>
        <fullName evidence="1">Uncharacterized protein</fullName>
    </submittedName>
</protein>
<sequence length="82" mass="9686">MRRMQHGSKPSLRMVYEAFLRVGQISASAELAERLCPAREDSYPPAQKTYGTREFLLYLLNPREFLLYLLNPREFYLPAFRT</sequence>
<keyword evidence="2" id="KW-1185">Reference proteome</keyword>
<dbReference type="EMBL" id="BMAV01015213">
    <property type="protein sequence ID" value="GFY64368.1"/>
    <property type="molecule type" value="Genomic_DNA"/>
</dbReference>
<dbReference type="Proteomes" id="UP000886998">
    <property type="component" value="Unassembled WGS sequence"/>
</dbReference>
<reference evidence="1" key="1">
    <citation type="submission" date="2020-08" db="EMBL/GenBank/DDBJ databases">
        <title>Multicomponent nature underlies the extraordinary mechanical properties of spider dragline silk.</title>
        <authorList>
            <person name="Kono N."/>
            <person name="Nakamura H."/>
            <person name="Mori M."/>
            <person name="Yoshida Y."/>
            <person name="Ohtoshi R."/>
            <person name="Malay A.D."/>
            <person name="Moran D.A.P."/>
            <person name="Tomita M."/>
            <person name="Numata K."/>
            <person name="Arakawa K."/>
        </authorList>
    </citation>
    <scope>NUCLEOTIDE SEQUENCE</scope>
</reference>